<dbReference type="GO" id="GO:0061630">
    <property type="term" value="F:ubiquitin protein ligase activity"/>
    <property type="evidence" value="ECO:0007669"/>
    <property type="project" value="TreeGrafter"/>
</dbReference>
<evidence type="ECO:0000313" key="5">
    <source>
        <dbReference type="Proteomes" id="UP000001798"/>
    </source>
</evidence>
<dbReference type="GO" id="GO:0044027">
    <property type="term" value="P:negative regulation of gene expression via chromosomal CpG island methylation"/>
    <property type="evidence" value="ECO:0007669"/>
    <property type="project" value="TreeGrafter"/>
</dbReference>
<feature type="compositionally biased region" description="Basic and acidic residues" evidence="2">
    <location>
        <begin position="60"/>
        <end position="71"/>
    </location>
</feature>
<accession>A0A384JH22</accession>
<name>A0A384JH22_BOTFB</name>
<dbReference type="GO" id="GO:0016567">
    <property type="term" value="P:protein ubiquitination"/>
    <property type="evidence" value="ECO:0007669"/>
    <property type="project" value="TreeGrafter"/>
</dbReference>
<reference evidence="4 5" key="3">
    <citation type="journal article" date="2017" name="Mol. Plant Pathol.">
        <title>A gapless genome sequence of the fungus Botrytis cinerea.</title>
        <authorList>
            <person name="Van Kan J.A."/>
            <person name="Stassen J.H."/>
            <person name="Mosbach A."/>
            <person name="Van Der Lee T.A."/>
            <person name="Faino L."/>
            <person name="Farmer A.D."/>
            <person name="Papasotiriou D.G."/>
            <person name="Zhou S."/>
            <person name="Seidl M.F."/>
            <person name="Cottam E."/>
            <person name="Edel D."/>
            <person name="Hahn M."/>
            <person name="Schwartz D.C."/>
            <person name="Dietrich R.A."/>
            <person name="Widdison S."/>
            <person name="Scalliet G."/>
        </authorList>
    </citation>
    <scope>NUCLEOTIDE SEQUENCE [LARGE SCALE GENOMIC DNA]</scope>
    <source>
        <strain evidence="4 5">B05.10</strain>
    </source>
</reference>
<dbReference type="SMART" id="SM00466">
    <property type="entry name" value="SRA"/>
    <property type="match status" value="1"/>
</dbReference>
<dbReference type="InterPro" id="IPR045134">
    <property type="entry name" value="UHRF1/2-like"/>
</dbReference>
<dbReference type="EMBL" id="CP009809">
    <property type="protein sequence ID" value="ATZ49742.1"/>
    <property type="molecule type" value="Genomic_DNA"/>
</dbReference>
<dbReference type="InterPro" id="IPR036987">
    <property type="entry name" value="SRA-YDG_sf"/>
</dbReference>
<organism evidence="4 5">
    <name type="scientific">Botryotinia fuckeliana (strain B05.10)</name>
    <name type="common">Noble rot fungus</name>
    <name type="synonym">Botrytis cinerea</name>
    <dbReference type="NCBI Taxonomy" id="332648"/>
    <lineage>
        <taxon>Eukaryota</taxon>
        <taxon>Fungi</taxon>
        <taxon>Dikarya</taxon>
        <taxon>Ascomycota</taxon>
        <taxon>Pezizomycotina</taxon>
        <taxon>Leotiomycetes</taxon>
        <taxon>Helotiales</taxon>
        <taxon>Sclerotiniaceae</taxon>
        <taxon>Botrytis</taxon>
    </lineage>
</organism>
<dbReference type="RefSeq" id="XP_001549053.2">
    <property type="nucleotide sequence ID" value="XM_001549003.2"/>
</dbReference>
<dbReference type="Gene3D" id="2.30.280.10">
    <property type="entry name" value="SRA-YDG"/>
    <property type="match status" value="2"/>
</dbReference>
<dbReference type="KEGG" id="bfu:BCIN_05g01540"/>
<dbReference type="GeneID" id="5429539"/>
<gene>
    <name evidence="4" type="ORF">BCIN_05g01540</name>
</gene>
<keyword evidence="1" id="KW-0539">Nucleus</keyword>
<dbReference type="InterPro" id="IPR015947">
    <property type="entry name" value="PUA-like_sf"/>
</dbReference>
<feature type="domain" description="YDG" evidence="3">
    <location>
        <begin position="66"/>
        <end position="200"/>
    </location>
</feature>
<evidence type="ECO:0000259" key="3">
    <source>
        <dbReference type="SMART" id="SM00466"/>
    </source>
</evidence>
<protein>
    <recommendedName>
        <fullName evidence="3">YDG domain-containing protein</fullName>
    </recommendedName>
</protein>
<reference evidence="4 5" key="1">
    <citation type="journal article" date="2011" name="PLoS Genet.">
        <title>Genomic analysis of the necrotrophic fungal pathogens Sclerotinia sclerotiorum and Botrytis cinerea.</title>
        <authorList>
            <person name="Amselem J."/>
            <person name="Cuomo C.A."/>
            <person name="van Kan J.A."/>
            <person name="Viaud M."/>
            <person name="Benito E.P."/>
            <person name="Couloux A."/>
            <person name="Coutinho P.M."/>
            <person name="de Vries R.P."/>
            <person name="Dyer P.S."/>
            <person name="Fillinger S."/>
            <person name="Fournier E."/>
            <person name="Gout L."/>
            <person name="Hahn M."/>
            <person name="Kohn L."/>
            <person name="Lapalu N."/>
            <person name="Plummer K.M."/>
            <person name="Pradier J.M."/>
            <person name="Quevillon E."/>
            <person name="Sharon A."/>
            <person name="Simon A."/>
            <person name="ten Have A."/>
            <person name="Tudzynski B."/>
            <person name="Tudzynski P."/>
            <person name="Wincker P."/>
            <person name="Andrew M."/>
            <person name="Anthouard V."/>
            <person name="Beever R.E."/>
            <person name="Beffa R."/>
            <person name="Benoit I."/>
            <person name="Bouzid O."/>
            <person name="Brault B."/>
            <person name="Chen Z."/>
            <person name="Choquer M."/>
            <person name="Collemare J."/>
            <person name="Cotton P."/>
            <person name="Danchin E.G."/>
            <person name="Da Silva C."/>
            <person name="Gautier A."/>
            <person name="Giraud C."/>
            <person name="Giraud T."/>
            <person name="Gonzalez C."/>
            <person name="Grossetete S."/>
            <person name="Guldener U."/>
            <person name="Henrissat B."/>
            <person name="Howlett B.J."/>
            <person name="Kodira C."/>
            <person name="Kretschmer M."/>
            <person name="Lappartient A."/>
            <person name="Leroch M."/>
            <person name="Levis C."/>
            <person name="Mauceli E."/>
            <person name="Neuveglise C."/>
            <person name="Oeser B."/>
            <person name="Pearson M."/>
            <person name="Poulain J."/>
            <person name="Poussereau N."/>
            <person name="Quesneville H."/>
            <person name="Rascle C."/>
            <person name="Schumacher J."/>
            <person name="Segurens B."/>
            <person name="Sexton A."/>
            <person name="Silva E."/>
            <person name="Sirven C."/>
            <person name="Soanes D.M."/>
            <person name="Talbot N.J."/>
            <person name="Templeton M."/>
            <person name="Yandava C."/>
            <person name="Yarden O."/>
            <person name="Zeng Q."/>
            <person name="Rollins J.A."/>
            <person name="Lebrun M.H."/>
            <person name="Dickman M."/>
        </authorList>
    </citation>
    <scope>NUCLEOTIDE SEQUENCE [LARGE SCALE GENOMIC DNA]</scope>
    <source>
        <strain evidence="4 5">B05.10</strain>
    </source>
</reference>
<evidence type="ECO:0000313" key="4">
    <source>
        <dbReference type="EMBL" id="ATZ49742.1"/>
    </source>
</evidence>
<dbReference type="OrthoDB" id="2270193at2759"/>
<sequence length="226" mass="25431">MSAIPMSTILENPKVNLKAIDKLNLPNTGAAEVKFEYVKGYMFRGMKFQRSKPPRNNQSWKDDARDPHTEGHNGHLIGDWWPYTISFQRDRAHGSILRGIGGKAGVGAVSIVVGSGGGKKGYENIDNGNTLGYCGDETNLMDLSLEKGMLIRVIRKAISNSDHAPPVGYRYDGLYKITGKNPIPEKEGKYRYELVRVENQKPMNQLRPTAEEIDEFYKQDNWLSKK</sequence>
<dbReference type="SUPFAM" id="SSF88697">
    <property type="entry name" value="PUA domain-like"/>
    <property type="match status" value="1"/>
</dbReference>
<dbReference type="VEuPathDB" id="FungiDB:Bcin05g01540"/>
<dbReference type="Proteomes" id="UP000001798">
    <property type="component" value="Chromosome 5"/>
</dbReference>
<dbReference type="PANTHER" id="PTHR14140">
    <property type="entry name" value="E3 UBIQUITIN-PROTEIN LIGASE UHRF-RELATED"/>
    <property type="match status" value="1"/>
</dbReference>
<feature type="region of interest" description="Disordered" evidence="2">
    <location>
        <begin position="48"/>
        <end position="71"/>
    </location>
</feature>
<dbReference type="PANTHER" id="PTHR14140:SF27">
    <property type="entry name" value="OS04G0289800 PROTEIN"/>
    <property type="match status" value="1"/>
</dbReference>
<keyword evidence="5" id="KW-1185">Reference proteome</keyword>
<dbReference type="Pfam" id="PF02182">
    <property type="entry name" value="SAD_SRA"/>
    <property type="match status" value="1"/>
</dbReference>
<proteinExistence type="predicted"/>
<dbReference type="AlphaFoldDB" id="A0A384JH22"/>
<evidence type="ECO:0000256" key="2">
    <source>
        <dbReference type="SAM" id="MobiDB-lite"/>
    </source>
</evidence>
<reference evidence="4 5" key="2">
    <citation type="journal article" date="2012" name="Eukaryot. Cell">
        <title>Genome update of Botrytis cinerea strains B05.10 and T4.</title>
        <authorList>
            <person name="Staats M."/>
            <person name="van Kan J.A."/>
        </authorList>
    </citation>
    <scope>NUCLEOTIDE SEQUENCE [LARGE SCALE GENOMIC DNA]</scope>
    <source>
        <strain evidence="4 5">B05.10</strain>
    </source>
</reference>
<dbReference type="InterPro" id="IPR003105">
    <property type="entry name" value="SRA_YDG"/>
</dbReference>
<evidence type="ECO:0000256" key="1">
    <source>
        <dbReference type="ARBA" id="ARBA00023242"/>
    </source>
</evidence>